<name>A0A0D2TVQ2_GOSRA</name>
<dbReference type="EMBL" id="CM001748">
    <property type="protein sequence ID" value="KJB60839.1"/>
    <property type="molecule type" value="Genomic_DNA"/>
</dbReference>
<protein>
    <submittedName>
        <fullName evidence="1">Uncharacterized protein</fullName>
    </submittedName>
</protein>
<reference evidence="1 2" key="1">
    <citation type="journal article" date="2012" name="Nature">
        <title>Repeated polyploidization of Gossypium genomes and the evolution of spinnable cotton fibres.</title>
        <authorList>
            <person name="Paterson A.H."/>
            <person name="Wendel J.F."/>
            <person name="Gundlach H."/>
            <person name="Guo H."/>
            <person name="Jenkins J."/>
            <person name="Jin D."/>
            <person name="Llewellyn D."/>
            <person name="Showmaker K.C."/>
            <person name="Shu S."/>
            <person name="Udall J."/>
            <person name="Yoo M.J."/>
            <person name="Byers R."/>
            <person name="Chen W."/>
            <person name="Doron-Faigenboim A."/>
            <person name="Duke M.V."/>
            <person name="Gong L."/>
            <person name="Grimwood J."/>
            <person name="Grover C."/>
            <person name="Grupp K."/>
            <person name="Hu G."/>
            <person name="Lee T.H."/>
            <person name="Li J."/>
            <person name="Lin L."/>
            <person name="Liu T."/>
            <person name="Marler B.S."/>
            <person name="Page J.T."/>
            <person name="Roberts A.W."/>
            <person name="Romanel E."/>
            <person name="Sanders W.S."/>
            <person name="Szadkowski E."/>
            <person name="Tan X."/>
            <person name="Tang H."/>
            <person name="Xu C."/>
            <person name="Wang J."/>
            <person name="Wang Z."/>
            <person name="Zhang D."/>
            <person name="Zhang L."/>
            <person name="Ashrafi H."/>
            <person name="Bedon F."/>
            <person name="Bowers J.E."/>
            <person name="Brubaker C.L."/>
            <person name="Chee P.W."/>
            <person name="Das S."/>
            <person name="Gingle A.R."/>
            <person name="Haigler C.H."/>
            <person name="Harker D."/>
            <person name="Hoffmann L.V."/>
            <person name="Hovav R."/>
            <person name="Jones D.C."/>
            <person name="Lemke C."/>
            <person name="Mansoor S."/>
            <person name="ur Rahman M."/>
            <person name="Rainville L.N."/>
            <person name="Rambani A."/>
            <person name="Reddy U.K."/>
            <person name="Rong J.K."/>
            <person name="Saranga Y."/>
            <person name="Scheffler B.E."/>
            <person name="Scheffler J.A."/>
            <person name="Stelly D.M."/>
            <person name="Triplett B.A."/>
            <person name="Van Deynze A."/>
            <person name="Vaslin M.F."/>
            <person name="Waghmare V.N."/>
            <person name="Walford S.A."/>
            <person name="Wright R.J."/>
            <person name="Zaki E.A."/>
            <person name="Zhang T."/>
            <person name="Dennis E.S."/>
            <person name="Mayer K.F."/>
            <person name="Peterson D.G."/>
            <person name="Rokhsar D.S."/>
            <person name="Wang X."/>
            <person name="Schmutz J."/>
        </authorList>
    </citation>
    <scope>NUCLEOTIDE SEQUENCE [LARGE SCALE GENOMIC DNA]</scope>
</reference>
<accession>A0A0D2TVQ2</accession>
<dbReference type="Proteomes" id="UP000032304">
    <property type="component" value="Chromosome 9"/>
</dbReference>
<evidence type="ECO:0000313" key="2">
    <source>
        <dbReference type="Proteomes" id="UP000032304"/>
    </source>
</evidence>
<organism evidence="1 2">
    <name type="scientific">Gossypium raimondii</name>
    <name type="common">Peruvian cotton</name>
    <name type="synonym">Gossypium klotzschianum subsp. raimondii</name>
    <dbReference type="NCBI Taxonomy" id="29730"/>
    <lineage>
        <taxon>Eukaryota</taxon>
        <taxon>Viridiplantae</taxon>
        <taxon>Streptophyta</taxon>
        <taxon>Embryophyta</taxon>
        <taxon>Tracheophyta</taxon>
        <taxon>Spermatophyta</taxon>
        <taxon>Magnoliopsida</taxon>
        <taxon>eudicotyledons</taxon>
        <taxon>Gunneridae</taxon>
        <taxon>Pentapetalae</taxon>
        <taxon>rosids</taxon>
        <taxon>malvids</taxon>
        <taxon>Malvales</taxon>
        <taxon>Malvaceae</taxon>
        <taxon>Malvoideae</taxon>
        <taxon>Gossypium</taxon>
    </lineage>
</organism>
<dbReference type="Gramene" id="KJB60839">
    <property type="protein sequence ID" value="KJB60839"/>
    <property type="gene ID" value="B456_009G328000"/>
</dbReference>
<sequence length="82" mass="9806">MLFFLLHPKRKCEKKKKKQKRTLPTMGSQNAGLQWSCNDGFSTTAYMGQREYNFSFKEYNIKPNLLENMTSHIIIYYYDRLA</sequence>
<dbReference type="AlphaFoldDB" id="A0A0D2TVQ2"/>
<proteinExistence type="predicted"/>
<keyword evidence="2" id="KW-1185">Reference proteome</keyword>
<gene>
    <name evidence="1" type="ORF">B456_009G328000</name>
</gene>
<evidence type="ECO:0000313" key="1">
    <source>
        <dbReference type="EMBL" id="KJB60839.1"/>
    </source>
</evidence>